<keyword evidence="2" id="KW-0285">Flavoprotein</keyword>
<gene>
    <name evidence="6" type="primary">mioC</name>
    <name evidence="6" type="ORF">SNR37_001480</name>
</gene>
<dbReference type="InterPro" id="IPR008254">
    <property type="entry name" value="Flavodoxin/NO_synth"/>
</dbReference>
<evidence type="ECO:0000256" key="1">
    <source>
        <dbReference type="ARBA" id="ARBA00001917"/>
    </source>
</evidence>
<evidence type="ECO:0000313" key="6">
    <source>
        <dbReference type="EMBL" id="MEE1676153.1"/>
    </source>
</evidence>
<reference evidence="7" key="1">
    <citation type="submission" date="2023-07" db="EMBL/GenBank/DDBJ databases">
        <title>Draft genome sequence of Agarivorans aestuarii strain ZMCS4, a CAZymes producing bacteria isolated from the marine brown algae Clodostephus spongiosus.</title>
        <authorList>
            <person name="Lorente B."/>
            <person name="Cabral C."/>
            <person name="Frias J."/>
            <person name="Faria J."/>
            <person name="Toubarro D."/>
        </authorList>
    </citation>
    <scope>NUCLEOTIDE SEQUENCE [LARGE SCALE GENOMIC DNA]</scope>
    <source>
        <strain evidence="7">ZMCS4</strain>
    </source>
</reference>
<dbReference type="InterPro" id="IPR029039">
    <property type="entry name" value="Flavoprotein-like_sf"/>
</dbReference>
<name>A0ABU7G9T2_9ALTE</name>
<organism evidence="6 7">
    <name type="scientific">Agarivorans aestuarii</name>
    <dbReference type="NCBI Taxonomy" id="1563703"/>
    <lineage>
        <taxon>Bacteria</taxon>
        <taxon>Pseudomonadati</taxon>
        <taxon>Pseudomonadota</taxon>
        <taxon>Gammaproteobacteria</taxon>
        <taxon>Alteromonadales</taxon>
        <taxon>Alteromonadaceae</taxon>
        <taxon>Agarivorans</taxon>
    </lineage>
</organism>
<comment type="caution">
    <text evidence="6">The sequence shown here is derived from an EMBL/GenBank/DDBJ whole genome shotgun (WGS) entry which is preliminary data.</text>
</comment>
<keyword evidence="3" id="KW-0288">FMN</keyword>
<dbReference type="RefSeq" id="WP_329776868.1">
    <property type="nucleotide sequence ID" value="NZ_JAYDYW010000017.1"/>
</dbReference>
<dbReference type="Proteomes" id="UP001310248">
    <property type="component" value="Unassembled WGS sequence"/>
</dbReference>
<accession>A0ABU7G9T2</accession>
<evidence type="ECO:0000256" key="3">
    <source>
        <dbReference type="ARBA" id="ARBA00022643"/>
    </source>
</evidence>
<dbReference type="PROSITE" id="PS50902">
    <property type="entry name" value="FLAVODOXIN_LIKE"/>
    <property type="match status" value="1"/>
</dbReference>
<keyword evidence="7" id="KW-1185">Reference proteome</keyword>
<proteinExistence type="predicted"/>
<keyword evidence="4" id="KW-0249">Electron transport</keyword>
<dbReference type="Gene3D" id="3.40.50.360">
    <property type="match status" value="1"/>
</dbReference>
<dbReference type="EMBL" id="JAYDYW010000017">
    <property type="protein sequence ID" value="MEE1676153.1"/>
    <property type="molecule type" value="Genomic_DNA"/>
</dbReference>
<dbReference type="PANTHER" id="PTHR19384">
    <property type="entry name" value="NITRIC OXIDE SYNTHASE-RELATED"/>
    <property type="match status" value="1"/>
</dbReference>
<comment type="cofactor">
    <cofactor evidence="1">
        <name>FMN</name>
        <dbReference type="ChEBI" id="CHEBI:58210"/>
    </cofactor>
</comment>
<dbReference type="PRINTS" id="PR00369">
    <property type="entry name" value="FLAVODOXIN"/>
</dbReference>
<dbReference type="PANTHER" id="PTHR19384:SF128">
    <property type="entry name" value="NADPH OXIDOREDUCTASE A"/>
    <property type="match status" value="1"/>
</dbReference>
<evidence type="ECO:0000256" key="4">
    <source>
        <dbReference type="ARBA" id="ARBA00022982"/>
    </source>
</evidence>
<evidence type="ECO:0000256" key="2">
    <source>
        <dbReference type="ARBA" id="ARBA00022630"/>
    </source>
</evidence>
<dbReference type="NCBIfam" id="NF006531">
    <property type="entry name" value="PRK09004.1"/>
    <property type="match status" value="1"/>
</dbReference>
<evidence type="ECO:0000313" key="7">
    <source>
        <dbReference type="Proteomes" id="UP001310248"/>
    </source>
</evidence>
<dbReference type="Pfam" id="PF00258">
    <property type="entry name" value="Flavodoxin_1"/>
    <property type="match status" value="1"/>
</dbReference>
<feature type="domain" description="Flavodoxin-like" evidence="5">
    <location>
        <begin position="3"/>
        <end position="145"/>
    </location>
</feature>
<sequence>MDIEIIVGSTLGSAEYVADELEALLKEQHQVKIHLDAEFSELKQPAFWLICSSTHGAGDVPDNLQPFFQYLLEQQPDLSAVSYSVVAIGSSSYDTFCGAGKDLDQTLNKLGAKKLKERLEIDVDLEPVPEEPAASWLESWKNELNVS</sequence>
<keyword evidence="4" id="KW-0813">Transport</keyword>
<evidence type="ECO:0000259" key="5">
    <source>
        <dbReference type="PROSITE" id="PS50902"/>
    </source>
</evidence>
<protein>
    <submittedName>
        <fullName evidence="6">FMN-binding protein MioC</fullName>
    </submittedName>
</protein>
<dbReference type="SUPFAM" id="SSF52218">
    <property type="entry name" value="Flavoproteins"/>
    <property type="match status" value="1"/>
</dbReference>
<dbReference type="InterPro" id="IPR001094">
    <property type="entry name" value="Flavdoxin-like"/>
</dbReference>